<protein>
    <submittedName>
        <fullName evidence="1">Wdr91</fullName>
    </submittedName>
</protein>
<name>A0A0A9EJT4_ARUDO</name>
<organism evidence="1">
    <name type="scientific">Arundo donax</name>
    <name type="common">Giant reed</name>
    <name type="synonym">Donax arundinaceus</name>
    <dbReference type="NCBI Taxonomy" id="35708"/>
    <lineage>
        <taxon>Eukaryota</taxon>
        <taxon>Viridiplantae</taxon>
        <taxon>Streptophyta</taxon>
        <taxon>Embryophyta</taxon>
        <taxon>Tracheophyta</taxon>
        <taxon>Spermatophyta</taxon>
        <taxon>Magnoliopsida</taxon>
        <taxon>Liliopsida</taxon>
        <taxon>Poales</taxon>
        <taxon>Poaceae</taxon>
        <taxon>PACMAD clade</taxon>
        <taxon>Arundinoideae</taxon>
        <taxon>Arundineae</taxon>
        <taxon>Arundo</taxon>
    </lineage>
</organism>
<reference evidence="1" key="1">
    <citation type="submission" date="2014-09" db="EMBL/GenBank/DDBJ databases">
        <authorList>
            <person name="Magalhaes I.L.F."/>
            <person name="Oliveira U."/>
            <person name="Santos F.R."/>
            <person name="Vidigal T.H.D.A."/>
            <person name="Brescovit A.D."/>
            <person name="Santos A.J."/>
        </authorList>
    </citation>
    <scope>NUCLEOTIDE SEQUENCE</scope>
    <source>
        <tissue evidence="1">Shoot tissue taken approximately 20 cm above the soil surface</tissue>
    </source>
</reference>
<dbReference type="AlphaFoldDB" id="A0A0A9EJT4"/>
<reference evidence="1" key="2">
    <citation type="journal article" date="2015" name="Data Brief">
        <title>Shoot transcriptome of the giant reed, Arundo donax.</title>
        <authorList>
            <person name="Barrero R.A."/>
            <person name="Guerrero F.D."/>
            <person name="Moolhuijzen P."/>
            <person name="Goolsby J.A."/>
            <person name="Tidwell J."/>
            <person name="Bellgard S.E."/>
            <person name="Bellgard M.I."/>
        </authorList>
    </citation>
    <scope>NUCLEOTIDE SEQUENCE</scope>
    <source>
        <tissue evidence="1">Shoot tissue taken approximately 20 cm above the soil surface</tissue>
    </source>
</reference>
<dbReference type="EMBL" id="GBRH01197534">
    <property type="protein sequence ID" value="JAE00362.1"/>
    <property type="molecule type" value="Transcribed_RNA"/>
</dbReference>
<proteinExistence type="predicted"/>
<accession>A0A0A9EJT4</accession>
<evidence type="ECO:0000313" key="1">
    <source>
        <dbReference type="EMBL" id="JAE00362.1"/>
    </source>
</evidence>
<sequence length="28" mass="3344">MVSMFSYATRSRRQILFCQIQLLHAVLM</sequence>